<comment type="caution">
    <text evidence="3">The sequence shown here is derived from an EMBL/GenBank/DDBJ whole genome shotgun (WGS) entry which is preliminary data.</text>
</comment>
<evidence type="ECO:0000313" key="3">
    <source>
        <dbReference type="EMBL" id="TQV96948.1"/>
    </source>
</evidence>
<feature type="compositionally biased region" description="Low complexity" evidence="1">
    <location>
        <begin position="48"/>
        <end position="79"/>
    </location>
</feature>
<organism evidence="3 4">
    <name type="scientific">Cordyceps javanica</name>
    <dbReference type="NCBI Taxonomy" id="43265"/>
    <lineage>
        <taxon>Eukaryota</taxon>
        <taxon>Fungi</taxon>
        <taxon>Dikarya</taxon>
        <taxon>Ascomycota</taxon>
        <taxon>Pezizomycotina</taxon>
        <taxon>Sordariomycetes</taxon>
        <taxon>Hypocreomycetidae</taxon>
        <taxon>Hypocreales</taxon>
        <taxon>Cordycipitaceae</taxon>
        <taxon>Cordyceps</taxon>
    </lineage>
</organism>
<proteinExistence type="predicted"/>
<dbReference type="PROSITE" id="PS50181">
    <property type="entry name" value="FBOX"/>
    <property type="match status" value="1"/>
</dbReference>
<feature type="compositionally biased region" description="Polar residues" evidence="1">
    <location>
        <begin position="14"/>
        <end position="30"/>
    </location>
</feature>
<gene>
    <name evidence="3" type="ORF">IF1G_04188</name>
</gene>
<evidence type="ECO:0000256" key="1">
    <source>
        <dbReference type="SAM" id="MobiDB-lite"/>
    </source>
</evidence>
<accession>A0A545V5I4</accession>
<feature type="domain" description="F-box" evidence="2">
    <location>
        <begin position="122"/>
        <end position="160"/>
    </location>
</feature>
<sequence>MALPSPGSHKYRRSNTSVTDYPSPESVNDSYQRHHSHHSHHSHHYNPQSHYYQEQQHQAYQQPSSYHYQESPHQQYNYHQQHHPSHSRQHSRQHSQHSPSQLRQPRPYHMPSPQSPTVSAMPSGIERLPDNVQSKVYGDLDYQSLIHLSTTNRYFNHTIDPQGMADATDKAQFVMRAAKDFPQHRPSEKGHDYKPGNFECYVCFRVRSPEHFDMLQPQHAYVDHHGRLVTDREPQPGRDRKITLRRFCIECGVKEGLHAPFDCLTTRTGRDLWVCKCRRIWAKPGCLRCPDCRGDCPLRPKKKFGF</sequence>
<reference evidence="3 4" key="1">
    <citation type="journal article" date="2019" name="Appl. Microbiol. Biotechnol.">
        <title>Genome sequence of Isaria javanica and comparative genome analysis insights into family S53 peptidase evolution in fungal entomopathogens.</title>
        <authorList>
            <person name="Lin R."/>
            <person name="Zhang X."/>
            <person name="Xin B."/>
            <person name="Zou M."/>
            <person name="Gao Y."/>
            <person name="Qin F."/>
            <person name="Hu Q."/>
            <person name="Xie B."/>
            <person name="Cheng X."/>
        </authorList>
    </citation>
    <scope>NUCLEOTIDE SEQUENCE [LARGE SCALE GENOMIC DNA]</scope>
    <source>
        <strain evidence="3 4">IJ1G</strain>
    </source>
</reference>
<dbReference type="AlphaFoldDB" id="A0A545V5I4"/>
<dbReference type="Proteomes" id="UP000315783">
    <property type="component" value="Unassembled WGS sequence"/>
</dbReference>
<dbReference type="CDD" id="cd09917">
    <property type="entry name" value="F-box_SF"/>
    <property type="match status" value="1"/>
</dbReference>
<feature type="compositionally biased region" description="Basic residues" evidence="1">
    <location>
        <begin position="80"/>
        <end position="95"/>
    </location>
</feature>
<evidence type="ECO:0000259" key="2">
    <source>
        <dbReference type="PROSITE" id="PS50181"/>
    </source>
</evidence>
<feature type="compositionally biased region" description="Low complexity" evidence="1">
    <location>
        <begin position="96"/>
        <end position="107"/>
    </location>
</feature>
<dbReference type="EMBL" id="SPUK01000005">
    <property type="protein sequence ID" value="TQV96948.1"/>
    <property type="molecule type" value="Genomic_DNA"/>
</dbReference>
<dbReference type="InterPro" id="IPR001810">
    <property type="entry name" value="F-box_dom"/>
</dbReference>
<keyword evidence="4" id="KW-1185">Reference proteome</keyword>
<feature type="compositionally biased region" description="Basic residues" evidence="1">
    <location>
        <begin position="33"/>
        <end position="44"/>
    </location>
</feature>
<evidence type="ECO:0000313" key="4">
    <source>
        <dbReference type="Proteomes" id="UP000315783"/>
    </source>
</evidence>
<name>A0A545V5I4_9HYPO</name>
<protein>
    <recommendedName>
        <fullName evidence="2">F-box domain-containing protein</fullName>
    </recommendedName>
</protein>
<feature type="region of interest" description="Disordered" evidence="1">
    <location>
        <begin position="1"/>
        <end position="125"/>
    </location>
</feature>